<dbReference type="OrthoDB" id="3187690at2"/>
<dbReference type="PATRIC" id="fig|1072256.5.peg.1722"/>
<evidence type="ECO:0000313" key="3">
    <source>
        <dbReference type="Proteomes" id="UP000035548"/>
    </source>
</evidence>
<dbReference type="RefSeq" id="WP_047260071.1">
    <property type="nucleotide sequence ID" value="NZ_CP011546.1"/>
</dbReference>
<dbReference type="NCBIfam" id="TIGR02547">
    <property type="entry name" value="casA_cse1"/>
    <property type="match status" value="1"/>
</dbReference>
<dbReference type="CDD" id="cd09729">
    <property type="entry name" value="Cse1_I-E"/>
    <property type="match status" value="1"/>
</dbReference>
<feature type="region of interest" description="Disordered" evidence="1">
    <location>
        <begin position="226"/>
        <end position="261"/>
    </location>
</feature>
<dbReference type="KEGG" id="cut:CUTER_08710"/>
<accession>A0A0G3HIH3</accession>
<reference evidence="3" key="2">
    <citation type="submission" date="2015-05" db="EMBL/GenBank/DDBJ databases">
        <title>Complete genome sequence of Corynebacterium uterequi DSM 45634, isolated from the uterus of a maiden mare.</title>
        <authorList>
            <person name="Ruckert C."/>
            <person name="Albersmeier A."/>
            <person name="Winkler A."/>
            <person name="Tauch A."/>
        </authorList>
    </citation>
    <scope>NUCLEOTIDE SEQUENCE [LARGE SCALE GENOMIC DNA]</scope>
    <source>
        <strain evidence="3">DSM 45634</strain>
    </source>
</reference>
<dbReference type="Gene3D" id="1.10.132.100">
    <property type="match status" value="1"/>
</dbReference>
<sequence length="566" mass="62626">MYSLIDEPWIMVVTTEGERKMASLCQLFSGEIRAAYLQGDSAPQNYAVLRLLLAIFWRAHSPEAKVQAGRTFSYARWFEKTRRTLSEKACDEIALEYLERYRDRFDLLDTETPFMQVADLNTAKGEVKGIETIVPEIQQDYFTMRAGSTKGSLSIPEAARWLVYVQAFDYSGIKSGAVGDRRVKGGKGYPIGVGWSGMTGGTVVTGENLFETLIFNTTPMCLGSLDDRPVWERSPDGPGPRETVGEKSEPQGPADLATWQSRRVRLVPERDKIVAVVLSNGDKIPEAGANVFGDPMTPYRFSSNKSKKNHDVYYPRPYDPLRTMWRSLEALVVAEGDEGFSAREKAPKRPATLTNLAALADEVDGIPELLNIELVSVEYGSQSSSVANIFSASVGMPVVLLLQNSRYLRRTVREITGSTSECAIFLGQYAGQILAAAGGDYAFRPVVTDELLAELEEPFLQWLTKLAELPTSECLDQNPKIRNARASWEATVRSAVEERARILLRGAGPKALSGRMVINGEGARPGIVSAGTYYRNLLKKLDKELSMTVKVNVSRKESGDGKFKTR</sequence>
<dbReference type="AlphaFoldDB" id="A0A0G3HIH3"/>
<reference evidence="2 3" key="1">
    <citation type="journal article" date="2015" name="Genome Announc.">
        <title>Virulence Factor Genes Detected in the Complete Genome Sequence of Corynebacterium uterequi DSM 45634, Isolated from the Uterus of a Maiden Mare.</title>
        <authorList>
            <person name="Ruckert C."/>
            <person name="Kriete M."/>
            <person name="Jaenicke S."/>
            <person name="Winkler A."/>
            <person name="Tauch A."/>
        </authorList>
    </citation>
    <scope>NUCLEOTIDE SEQUENCE [LARGE SCALE GENOMIC DNA]</scope>
    <source>
        <strain evidence="2 3">DSM 45634</strain>
    </source>
</reference>
<name>A0A0G3HIH3_9CORY</name>
<dbReference type="EMBL" id="CP011546">
    <property type="protein sequence ID" value="AKK11723.1"/>
    <property type="molecule type" value="Genomic_DNA"/>
</dbReference>
<organism evidence="2 3">
    <name type="scientific">Corynebacterium uterequi</name>
    <dbReference type="NCBI Taxonomy" id="1072256"/>
    <lineage>
        <taxon>Bacteria</taxon>
        <taxon>Bacillati</taxon>
        <taxon>Actinomycetota</taxon>
        <taxon>Actinomycetes</taxon>
        <taxon>Mycobacteriales</taxon>
        <taxon>Corynebacteriaceae</taxon>
        <taxon>Corynebacterium</taxon>
    </lineage>
</organism>
<evidence type="ECO:0000256" key="1">
    <source>
        <dbReference type="SAM" id="MobiDB-lite"/>
    </source>
</evidence>
<gene>
    <name evidence="2" type="primary">cse1</name>
    <name evidence="2" type="ORF">CUTER_08710</name>
</gene>
<dbReference type="STRING" id="1072256.CUTER_08710"/>
<proteinExistence type="predicted"/>
<keyword evidence="3" id="KW-1185">Reference proteome</keyword>
<dbReference type="Proteomes" id="UP000035548">
    <property type="component" value="Chromosome"/>
</dbReference>
<feature type="compositionally biased region" description="Basic and acidic residues" evidence="1">
    <location>
        <begin position="226"/>
        <end position="235"/>
    </location>
</feature>
<protein>
    <submittedName>
        <fullName evidence="2">CRISPR type I-E/ECOLI-associated protein CasA/Cse1</fullName>
    </submittedName>
</protein>
<dbReference type="Pfam" id="PF09481">
    <property type="entry name" value="CRISPR_Cse1"/>
    <property type="match status" value="1"/>
</dbReference>
<evidence type="ECO:0000313" key="2">
    <source>
        <dbReference type="EMBL" id="AKK11723.1"/>
    </source>
</evidence>
<dbReference type="InterPro" id="IPR013381">
    <property type="entry name" value="CRISPR-assoc_prot_Cse1"/>
</dbReference>